<dbReference type="SUPFAM" id="SSF53901">
    <property type="entry name" value="Thiolase-like"/>
    <property type="match status" value="1"/>
</dbReference>
<keyword evidence="2" id="KW-0012">Acyltransferase</keyword>
<evidence type="ECO:0000313" key="7">
    <source>
        <dbReference type="Proteomes" id="UP000465302"/>
    </source>
</evidence>
<gene>
    <name evidence="5" type="ORF">CQY20_23970</name>
    <name evidence="4" type="ORF">MAGR_17440</name>
</gene>
<dbReference type="EMBL" id="PDCP01000055">
    <property type="protein sequence ID" value="PEG34846.1"/>
    <property type="molecule type" value="Genomic_DNA"/>
</dbReference>
<dbReference type="Pfam" id="PF08541">
    <property type="entry name" value="ACP_syn_III_C"/>
    <property type="match status" value="1"/>
</dbReference>
<proteinExistence type="predicted"/>
<dbReference type="Gene3D" id="3.40.47.10">
    <property type="match status" value="2"/>
</dbReference>
<feature type="domain" description="Beta-ketoacyl-[acyl-carrier-protein] synthase III C-terminal" evidence="3">
    <location>
        <begin position="204"/>
        <end position="288"/>
    </location>
</feature>
<dbReference type="OrthoDB" id="6195581at2"/>
<dbReference type="InterPro" id="IPR013747">
    <property type="entry name" value="ACP_syn_III_C"/>
</dbReference>
<accession>A0A2A7MT37</accession>
<protein>
    <submittedName>
        <fullName evidence="5">3-oxoacyl-ACP synthase</fullName>
    </submittedName>
</protein>
<dbReference type="GO" id="GO:0044550">
    <property type="term" value="P:secondary metabolite biosynthetic process"/>
    <property type="evidence" value="ECO:0007669"/>
    <property type="project" value="TreeGrafter"/>
</dbReference>
<dbReference type="RefSeq" id="WP_097942570.1">
    <property type="nucleotide sequence ID" value="NZ_BLKS01000001.1"/>
</dbReference>
<dbReference type="Proteomes" id="UP000220914">
    <property type="component" value="Unassembled WGS sequence"/>
</dbReference>
<name>A0A2A7MT37_MYCAG</name>
<evidence type="ECO:0000259" key="3">
    <source>
        <dbReference type="Pfam" id="PF08541"/>
    </source>
</evidence>
<dbReference type="InterPro" id="IPR016039">
    <property type="entry name" value="Thiolase-like"/>
</dbReference>
<evidence type="ECO:0000313" key="5">
    <source>
        <dbReference type="EMBL" id="PEG34846.1"/>
    </source>
</evidence>
<dbReference type="Proteomes" id="UP000465302">
    <property type="component" value="Unassembled WGS sequence"/>
</dbReference>
<dbReference type="PANTHER" id="PTHR34069:SF2">
    <property type="entry name" value="BETA-KETOACYL-[ACYL-CARRIER-PROTEIN] SYNTHASE III"/>
    <property type="match status" value="1"/>
</dbReference>
<evidence type="ECO:0000256" key="1">
    <source>
        <dbReference type="ARBA" id="ARBA00022679"/>
    </source>
</evidence>
<dbReference type="EMBL" id="BLKS01000001">
    <property type="protein sequence ID" value="GFG50303.1"/>
    <property type="molecule type" value="Genomic_DNA"/>
</dbReference>
<comment type="caution">
    <text evidence="5">The sequence shown here is derived from an EMBL/GenBank/DDBJ whole genome shotgun (WGS) entry which is preliminary data.</text>
</comment>
<keyword evidence="6" id="KW-1185">Reference proteome</keyword>
<reference evidence="4" key="3">
    <citation type="submission" date="2020-02" db="EMBL/GenBank/DDBJ databases">
        <authorList>
            <person name="Matsumoto Y."/>
            <person name="Motooka D."/>
            <person name="Nakamura S."/>
        </authorList>
    </citation>
    <scope>NUCLEOTIDE SEQUENCE</scope>
    <source>
        <strain evidence="4">JCM 6377</strain>
    </source>
</reference>
<organism evidence="5 6">
    <name type="scientific">Mycolicibacterium agri</name>
    <name type="common">Mycobacterium agri</name>
    <dbReference type="NCBI Taxonomy" id="36811"/>
    <lineage>
        <taxon>Bacteria</taxon>
        <taxon>Bacillati</taxon>
        <taxon>Actinomycetota</taxon>
        <taxon>Actinomycetes</taxon>
        <taxon>Mycobacteriales</taxon>
        <taxon>Mycobacteriaceae</taxon>
        <taxon>Mycolicibacterium</taxon>
    </lineage>
</organism>
<evidence type="ECO:0000313" key="6">
    <source>
        <dbReference type="Proteomes" id="UP000220914"/>
    </source>
</evidence>
<dbReference type="GO" id="GO:0016746">
    <property type="term" value="F:acyltransferase activity"/>
    <property type="evidence" value="ECO:0007669"/>
    <property type="project" value="UniProtKB-KW"/>
</dbReference>
<reference evidence="5 6" key="1">
    <citation type="submission" date="2017-10" db="EMBL/GenBank/DDBJ databases">
        <title>The new phylogeny of genus Mycobacterium.</title>
        <authorList>
            <person name="Tortoli E."/>
            <person name="Trovato A."/>
            <person name="Cirillo D.M."/>
        </authorList>
    </citation>
    <scope>NUCLEOTIDE SEQUENCE [LARGE SCALE GENOMIC DNA]</scope>
    <source>
        <strain evidence="5 6">CCUG37673</strain>
    </source>
</reference>
<dbReference type="PANTHER" id="PTHR34069">
    <property type="entry name" value="3-OXOACYL-[ACYL-CARRIER-PROTEIN] SYNTHASE 3"/>
    <property type="match status" value="1"/>
</dbReference>
<keyword evidence="1" id="KW-0808">Transferase</keyword>
<dbReference type="AlphaFoldDB" id="A0A2A7MT37"/>
<reference evidence="4 7" key="2">
    <citation type="journal article" date="2019" name="Emerg. Microbes Infect.">
        <title>Comprehensive subspecies identification of 175 nontuberculous mycobacteria species based on 7547 genomic profiles.</title>
        <authorList>
            <person name="Matsumoto Y."/>
            <person name="Kinjo T."/>
            <person name="Motooka D."/>
            <person name="Nabeya D."/>
            <person name="Jung N."/>
            <person name="Uechi K."/>
            <person name="Horii T."/>
            <person name="Iida T."/>
            <person name="Fujita J."/>
            <person name="Nakamura S."/>
        </authorList>
    </citation>
    <scope>NUCLEOTIDE SEQUENCE [LARGE SCALE GENOMIC DNA]</scope>
    <source>
        <strain evidence="4 7">JCM 6377</strain>
    </source>
</reference>
<evidence type="ECO:0000256" key="2">
    <source>
        <dbReference type="ARBA" id="ARBA00023315"/>
    </source>
</evidence>
<evidence type="ECO:0000313" key="4">
    <source>
        <dbReference type="EMBL" id="GFG50303.1"/>
    </source>
</evidence>
<sequence length="289" mass="30406">MGTVIEETALAKGRWRYRHSALGLAVKAARRCLDGAGRDADDVDLLINAGVYRDRNLGEPALAAMIQQDIGANPEEPHAGSHGTFSFDVVNGPCGVLTALQVVDGFLRANAIDWALIVASDADPGHGMSERFPFSPAGGALLCTRSGDDRGLGRPYWVNKNDVRECYSATVGMVDHRNVLRVFNDDSADEAFAEAAARAAGDCLNASSLSVADIDAIVAAPARTRYRAALAAKLNVPQDRVTVADDERMHTASLVAALARVRSEARPGARLLVVAAGAGVTAGAALYRV</sequence>